<proteinExistence type="predicted"/>
<sequence>MANKSQPAASRTNRNSINYRSEGSYWRERRKHERVKPRMSGPARREEERGCVGGWVSEVRYWCVKQVLSQVNEPVRVTSEGVSRQRRLWVSEMTEP</sequence>
<evidence type="ECO:0000313" key="2">
    <source>
        <dbReference type="EMBL" id="OLP84455.1"/>
    </source>
</evidence>
<accession>A0A1Q9CNI1</accession>
<feature type="compositionally biased region" description="Basic residues" evidence="1">
    <location>
        <begin position="28"/>
        <end position="37"/>
    </location>
</feature>
<protein>
    <submittedName>
        <fullName evidence="2">Uncharacterized protein</fullName>
    </submittedName>
</protein>
<dbReference type="Proteomes" id="UP000186817">
    <property type="component" value="Unassembled WGS sequence"/>
</dbReference>
<dbReference type="AlphaFoldDB" id="A0A1Q9CNI1"/>
<reference evidence="2 3" key="1">
    <citation type="submission" date="2016-02" db="EMBL/GenBank/DDBJ databases">
        <title>Genome analysis of coral dinoflagellate symbionts highlights evolutionary adaptations to a symbiotic lifestyle.</title>
        <authorList>
            <person name="Aranda M."/>
            <person name="Li Y."/>
            <person name="Liew Y.J."/>
            <person name="Baumgarten S."/>
            <person name="Simakov O."/>
            <person name="Wilson M."/>
            <person name="Piel J."/>
            <person name="Ashoor H."/>
            <person name="Bougouffa S."/>
            <person name="Bajic V.B."/>
            <person name="Ryu T."/>
            <person name="Ravasi T."/>
            <person name="Bayer T."/>
            <person name="Micklem G."/>
            <person name="Kim H."/>
            <person name="Bhak J."/>
            <person name="Lajeunesse T.C."/>
            <person name="Voolstra C.R."/>
        </authorList>
    </citation>
    <scope>NUCLEOTIDE SEQUENCE [LARGE SCALE GENOMIC DNA]</scope>
    <source>
        <strain evidence="2 3">CCMP2467</strain>
    </source>
</reference>
<comment type="caution">
    <text evidence="2">The sequence shown here is derived from an EMBL/GenBank/DDBJ whole genome shotgun (WGS) entry which is preliminary data.</text>
</comment>
<name>A0A1Q9CNI1_SYMMI</name>
<gene>
    <name evidence="2" type="ORF">AK812_SmicGene34668</name>
</gene>
<feature type="region of interest" description="Disordered" evidence="1">
    <location>
        <begin position="28"/>
        <end position="47"/>
    </location>
</feature>
<evidence type="ECO:0000313" key="3">
    <source>
        <dbReference type="Proteomes" id="UP000186817"/>
    </source>
</evidence>
<dbReference type="EMBL" id="LSRX01001041">
    <property type="protein sequence ID" value="OLP84455.1"/>
    <property type="molecule type" value="Genomic_DNA"/>
</dbReference>
<organism evidence="2 3">
    <name type="scientific">Symbiodinium microadriaticum</name>
    <name type="common">Dinoflagellate</name>
    <name type="synonym">Zooxanthella microadriatica</name>
    <dbReference type="NCBI Taxonomy" id="2951"/>
    <lineage>
        <taxon>Eukaryota</taxon>
        <taxon>Sar</taxon>
        <taxon>Alveolata</taxon>
        <taxon>Dinophyceae</taxon>
        <taxon>Suessiales</taxon>
        <taxon>Symbiodiniaceae</taxon>
        <taxon>Symbiodinium</taxon>
    </lineage>
</organism>
<evidence type="ECO:0000256" key="1">
    <source>
        <dbReference type="SAM" id="MobiDB-lite"/>
    </source>
</evidence>
<keyword evidence="3" id="KW-1185">Reference proteome</keyword>
<feature type="compositionally biased region" description="Polar residues" evidence="1">
    <location>
        <begin position="1"/>
        <end position="21"/>
    </location>
</feature>
<feature type="region of interest" description="Disordered" evidence="1">
    <location>
        <begin position="1"/>
        <end position="23"/>
    </location>
</feature>